<name>B8GQU5_THISH</name>
<dbReference type="Gene3D" id="3.30.450.20">
    <property type="entry name" value="PAS domain"/>
    <property type="match status" value="2"/>
</dbReference>
<dbReference type="eggNOG" id="COG5001">
    <property type="taxonomic scope" value="Bacteria"/>
</dbReference>
<dbReference type="NCBIfam" id="TIGR00254">
    <property type="entry name" value="GGDEF"/>
    <property type="match status" value="1"/>
</dbReference>
<dbReference type="SUPFAM" id="SSF55073">
    <property type="entry name" value="Nucleotide cyclase"/>
    <property type="match status" value="1"/>
</dbReference>
<dbReference type="Gene3D" id="3.20.20.450">
    <property type="entry name" value="EAL domain"/>
    <property type="match status" value="1"/>
</dbReference>
<reference evidence="6 7" key="1">
    <citation type="journal article" date="2011" name="Stand. Genomic Sci.">
        <title>Complete genome sequence of 'Thioalkalivibrio sulfidophilus' HL-EbGr7.</title>
        <authorList>
            <person name="Muyzer G."/>
            <person name="Sorokin D.Y."/>
            <person name="Mavromatis K."/>
            <person name="Lapidus A."/>
            <person name="Clum A."/>
            <person name="Ivanova N."/>
            <person name="Pati A."/>
            <person name="d'Haeseleer P."/>
            <person name="Woyke T."/>
            <person name="Kyrpides N.C."/>
        </authorList>
    </citation>
    <scope>NUCLEOTIDE SEQUENCE [LARGE SCALE GENOMIC DNA]</scope>
    <source>
        <strain evidence="6 7">HL-EbGR7</strain>
    </source>
</reference>
<dbReference type="SMART" id="SM00267">
    <property type="entry name" value="GGDEF"/>
    <property type="match status" value="1"/>
</dbReference>
<dbReference type="GO" id="GO:0006355">
    <property type="term" value="P:regulation of DNA-templated transcription"/>
    <property type="evidence" value="ECO:0007669"/>
    <property type="project" value="InterPro"/>
</dbReference>
<dbReference type="PROSITE" id="PS50883">
    <property type="entry name" value="EAL"/>
    <property type="match status" value="1"/>
</dbReference>
<dbReference type="Proteomes" id="UP000002383">
    <property type="component" value="Chromosome"/>
</dbReference>
<dbReference type="PANTHER" id="PTHR44757">
    <property type="entry name" value="DIGUANYLATE CYCLASE DGCP"/>
    <property type="match status" value="1"/>
</dbReference>
<feature type="domain" description="EAL" evidence="4">
    <location>
        <begin position="481"/>
        <end position="732"/>
    </location>
</feature>
<dbReference type="AlphaFoldDB" id="B8GQU5"/>
<evidence type="ECO:0000313" key="6">
    <source>
        <dbReference type="EMBL" id="ACL74319.1"/>
    </source>
</evidence>
<dbReference type="SUPFAM" id="SSF55785">
    <property type="entry name" value="PYP-like sensor domain (PAS domain)"/>
    <property type="match status" value="2"/>
</dbReference>
<dbReference type="CDD" id="cd00130">
    <property type="entry name" value="PAS"/>
    <property type="match status" value="2"/>
</dbReference>
<accession>B8GQU5</accession>
<feature type="domain" description="GGDEF" evidence="5">
    <location>
        <begin position="337"/>
        <end position="470"/>
    </location>
</feature>
<protein>
    <submittedName>
        <fullName evidence="6">Diguanylate cyclase/phosphodiesterase with PAS/PAC sensor(S)</fullName>
    </submittedName>
</protein>
<dbReference type="EMBL" id="CP001339">
    <property type="protein sequence ID" value="ACL74319.1"/>
    <property type="molecule type" value="Genomic_DNA"/>
</dbReference>
<dbReference type="PROSITE" id="PS50112">
    <property type="entry name" value="PAS"/>
    <property type="match status" value="1"/>
</dbReference>
<evidence type="ECO:0000259" key="3">
    <source>
        <dbReference type="PROSITE" id="PS50112"/>
    </source>
</evidence>
<dbReference type="Gene3D" id="3.30.70.270">
    <property type="match status" value="1"/>
</dbReference>
<dbReference type="SMART" id="SM00091">
    <property type="entry name" value="PAS"/>
    <property type="match status" value="2"/>
</dbReference>
<dbReference type="CDD" id="cd01948">
    <property type="entry name" value="EAL"/>
    <property type="match status" value="1"/>
</dbReference>
<dbReference type="InterPro" id="IPR035919">
    <property type="entry name" value="EAL_sf"/>
</dbReference>
<dbReference type="InterPro" id="IPR035965">
    <property type="entry name" value="PAS-like_dom_sf"/>
</dbReference>
<evidence type="ECO:0000256" key="2">
    <source>
        <dbReference type="SAM" id="Coils"/>
    </source>
</evidence>
<evidence type="ECO:0000256" key="1">
    <source>
        <dbReference type="ARBA" id="ARBA00001946"/>
    </source>
</evidence>
<dbReference type="Pfam" id="PF08447">
    <property type="entry name" value="PAS_3"/>
    <property type="match status" value="1"/>
</dbReference>
<dbReference type="InterPro" id="IPR013767">
    <property type="entry name" value="PAS_fold"/>
</dbReference>
<gene>
    <name evidence="6" type="ordered locus">Tgr7_3251</name>
</gene>
<dbReference type="OrthoDB" id="9787514at2"/>
<sequence>MKPTEARSQEPSPEEQEDGIARLHQVAAQNLETTPPVLVSYLAVPDARLTRLHISPHFKHLVQGNGAHGAYLKDHDRWVQYLHPEDRERVQQALAGTREAQSPYCIDYRLSDAKGVTRWVRDMGIYVGDPQQGGTVIQGVMMDVSLEHELRDRIEALAKQARRAEAEAAASKAGELLQQMHETLEHTASAILRLDAAGRISYANQAALRLTGHTRPELLGHDFAQALLNAPEGRRPADGPAPYLKDCREVLRSRQPHHLQGLTLWRKDARPLEINCQLAPGAEGGAILTLEDATEYRSLSTQLQYQVTHDALTGLLNRRELLIRLEQALRQARNGHNNGAMLYIDLDQFKVINDTSGHTAGDELLRQISSLLTGAIRQGDALARLGGDEFAVILNDCPASEIMDTADQLREHIADHVFRWEDKSYNVTASIGVVPINRESGNVITVMSAADTACHSAKDKGRNRIHAFKLDDTSMIRRQGEMRWVARIHQAVQEGRFSLFAQTIQPVEAREKHRGTHLEMLIKMQGEGDELIPPGVFLPAAERYNLSGTIDRWVLQHTFSWIADAGLDENRLSLCAINLSGHSVGDPAFLDYVVSQLKRHALPATLICFEITETVAIANLNQARTMMETLGGMGCRFALDDFGSGMSSFGYLRTLPVDYLKIDGLFVKDIAKDPTDLALVRSINDIAHVMGKRTIAEFVESQEILDRLQEMGVDYAQGNFIAEPVPVAELRI</sequence>
<dbReference type="PANTHER" id="PTHR44757:SF4">
    <property type="entry name" value="DIGUANYLATE CYCLASE DGCE-RELATED"/>
    <property type="match status" value="1"/>
</dbReference>
<comment type="cofactor">
    <cofactor evidence="1">
        <name>Mg(2+)</name>
        <dbReference type="ChEBI" id="CHEBI:18420"/>
    </cofactor>
</comment>
<dbReference type="SUPFAM" id="SSF141868">
    <property type="entry name" value="EAL domain-like"/>
    <property type="match status" value="1"/>
</dbReference>
<dbReference type="InterPro" id="IPR000160">
    <property type="entry name" value="GGDEF_dom"/>
</dbReference>
<evidence type="ECO:0000313" key="7">
    <source>
        <dbReference type="Proteomes" id="UP000002383"/>
    </source>
</evidence>
<dbReference type="SMART" id="SM00052">
    <property type="entry name" value="EAL"/>
    <property type="match status" value="1"/>
</dbReference>
<dbReference type="CDD" id="cd01949">
    <property type="entry name" value="GGDEF"/>
    <property type="match status" value="1"/>
</dbReference>
<dbReference type="KEGG" id="tgr:Tgr7_3251"/>
<evidence type="ECO:0000259" key="5">
    <source>
        <dbReference type="PROSITE" id="PS50887"/>
    </source>
</evidence>
<feature type="domain" description="PAS" evidence="3">
    <location>
        <begin position="176"/>
        <end position="229"/>
    </location>
</feature>
<proteinExistence type="predicted"/>
<dbReference type="NCBIfam" id="TIGR00229">
    <property type="entry name" value="sensory_box"/>
    <property type="match status" value="1"/>
</dbReference>
<dbReference type="PROSITE" id="PS50887">
    <property type="entry name" value="GGDEF"/>
    <property type="match status" value="1"/>
</dbReference>
<dbReference type="InterPro" id="IPR000014">
    <property type="entry name" value="PAS"/>
</dbReference>
<dbReference type="Pfam" id="PF00990">
    <property type="entry name" value="GGDEF"/>
    <property type="match status" value="1"/>
</dbReference>
<dbReference type="InterPro" id="IPR013655">
    <property type="entry name" value="PAS_fold_3"/>
</dbReference>
<dbReference type="GO" id="GO:0003824">
    <property type="term" value="F:catalytic activity"/>
    <property type="evidence" value="ECO:0007669"/>
    <property type="project" value="UniProtKB-ARBA"/>
</dbReference>
<dbReference type="InterPro" id="IPR052155">
    <property type="entry name" value="Biofilm_reg_signaling"/>
</dbReference>
<keyword evidence="2" id="KW-0175">Coiled coil</keyword>
<dbReference type="RefSeq" id="WP_012639781.1">
    <property type="nucleotide sequence ID" value="NC_011901.1"/>
</dbReference>
<dbReference type="InterPro" id="IPR043128">
    <property type="entry name" value="Rev_trsase/Diguanyl_cyclase"/>
</dbReference>
<dbReference type="STRING" id="396588.Tgr7_3251"/>
<dbReference type="InterPro" id="IPR029787">
    <property type="entry name" value="Nucleotide_cyclase"/>
</dbReference>
<feature type="coiled-coil region" evidence="2">
    <location>
        <begin position="147"/>
        <end position="174"/>
    </location>
</feature>
<organism evidence="6 7">
    <name type="scientific">Thioalkalivibrio sulfidiphilus (strain HL-EbGR7)</name>
    <dbReference type="NCBI Taxonomy" id="396588"/>
    <lineage>
        <taxon>Bacteria</taxon>
        <taxon>Pseudomonadati</taxon>
        <taxon>Pseudomonadota</taxon>
        <taxon>Gammaproteobacteria</taxon>
        <taxon>Chromatiales</taxon>
        <taxon>Ectothiorhodospiraceae</taxon>
        <taxon>Thioalkalivibrio</taxon>
    </lineage>
</organism>
<dbReference type="FunFam" id="3.30.70.270:FF:000001">
    <property type="entry name" value="Diguanylate cyclase domain protein"/>
    <property type="match status" value="1"/>
</dbReference>
<dbReference type="Pfam" id="PF00989">
    <property type="entry name" value="PAS"/>
    <property type="match status" value="1"/>
</dbReference>
<dbReference type="InterPro" id="IPR001633">
    <property type="entry name" value="EAL_dom"/>
</dbReference>
<keyword evidence="7" id="KW-1185">Reference proteome</keyword>
<evidence type="ECO:0000259" key="4">
    <source>
        <dbReference type="PROSITE" id="PS50883"/>
    </source>
</evidence>
<dbReference type="HOGENOM" id="CLU_000445_70_20_6"/>
<dbReference type="Pfam" id="PF00563">
    <property type="entry name" value="EAL"/>
    <property type="match status" value="1"/>
</dbReference>